<proteinExistence type="inferred from homology"/>
<evidence type="ECO:0000313" key="8">
    <source>
        <dbReference type="Proteomes" id="UP000190657"/>
    </source>
</evidence>
<comment type="similarity">
    <text evidence="2">Belongs to the TMEM86 family.</text>
</comment>
<organism evidence="7 8">
    <name type="scientific">Eubacterium coprostanoligenes</name>
    <dbReference type="NCBI Taxonomy" id="290054"/>
    <lineage>
        <taxon>Bacteria</taxon>
        <taxon>Bacillati</taxon>
        <taxon>Bacillota</taxon>
        <taxon>Clostridia</taxon>
        <taxon>Eubacteriales</taxon>
        <taxon>Eubacteriaceae</taxon>
        <taxon>Eubacterium</taxon>
    </lineage>
</organism>
<evidence type="ECO:0000256" key="2">
    <source>
        <dbReference type="ARBA" id="ARBA00007375"/>
    </source>
</evidence>
<dbReference type="InterPro" id="IPR012506">
    <property type="entry name" value="TMEM86B-like"/>
</dbReference>
<feature type="transmembrane region" description="Helical" evidence="6">
    <location>
        <begin position="87"/>
        <end position="109"/>
    </location>
</feature>
<keyword evidence="5 6" id="KW-0472">Membrane</keyword>
<gene>
    <name evidence="7" type="ORF">SAMN02745114_01513</name>
</gene>
<evidence type="ECO:0000256" key="1">
    <source>
        <dbReference type="ARBA" id="ARBA00004141"/>
    </source>
</evidence>
<feature type="transmembrane region" description="Helical" evidence="6">
    <location>
        <begin position="55"/>
        <end position="75"/>
    </location>
</feature>
<dbReference type="Pfam" id="PF07947">
    <property type="entry name" value="YhhN"/>
    <property type="match status" value="1"/>
</dbReference>
<feature type="transmembrane region" description="Helical" evidence="6">
    <location>
        <begin position="177"/>
        <end position="200"/>
    </location>
</feature>
<comment type="subcellular location">
    <subcellularLocation>
        <location evidence="1">Membrane</location>
        <topology evidence="1">Multi-pass membrane protein</topology>
    </subcellularLocation>
</comment>
<accession>A0A1T4N8F2</accession>
<feature type="transmembrane region" description="Helical" evidence="6">
    <location>
        <begin position="6"/>
        <end position="23"/>
    </location>
</feature>
<dbReference type="RefSeq" id="WP_078768962.1">
    <property type="nucleotide sequence ID" value="NZ_FUWW01000019.1"/>
</dbReference>
<dbReference type="AlphaFoldDB" id="A0A1T4N8F2"/>
<keyword evidence="4 6" id="KW-1133">Transmembrane helix</keyword>
<protein>
    <submittedName>
        <fullName evidence="7">Uncharacterized membrane protein YhhN</fullName>
    </submittedName>
</protein>
<evidence type="ECO:0000256" key="4">
    <source>
        <dbReference type="ARBA" id="ARBA00022989"/>
    </source>
</evidence>
<dbReference type="PANTHER" id="PTHR31885:SF6">
    <property type="entry name" value="GH04784P"/>
    <property type="match status" value="1"/>
</dbReference>
<dbReference type="EMBL" id="FUWW01000019">
    <property type="protein sequence ID" value="SJZ75337.1"/>
    <property type="molecule type" value="Genomic_DNA"/>
</dbReference>
<evidence type="ECO:0000256" key="5">
    <source>
        <dbReference type="ARBA" id="ARBA00023136"/>
    </source>
</evidence>
<dbReference type="OrthoDB" id="2001393at2"/>
<sequence>MTYYIVLPFGLIMSMIFCILRRKGFSLQNLILKSVSSMCYLLTAVFALICNPDVYTYGSLIIFGGALGLVGDILLDLKGLYKKDESVYLRGGFIFFLVGHVFYSIAIIMQNKMKWWLVLLAVVISVIIAFGNNWSAKITKVHFGAYRKIVFIYVVFLSITMVLSIIAAITSGFEKRYVLLTIGAVCFTLSDAVLSSTFFGRGKDGSFYLFINHFLYYAAQYLIASSILFM</sequence>
<dbReference type="GO" id="GO:0016787">
    <property type="term" value="F:hydrolase activity"/>
    <property type="evidence" value="ECO:0007669"/>
    <property type="project" value="TreeGrafter"/>
</dbReference>
<feature type="transmembrane region" description="Helical" evidence="6">
    <location>
        <begin position="115"/>
        <end position="136"/>
    </location>
</feature>
<evidence type="ECO:0000313" key="7">
    <source>
        <dbReference type="EMBL" id="SJZ75337.1"/>
    </source>
</evidence>
<dbReference type="PANTHER" id="PTHR31885">
    <property type="entry name" value="GH04784P"/>
    <property type="match status" value="1"/>
</dbReference>
<reference evidence="7 8" key="1">
    <citation type="submission" date="2017-02" db="EMBL/GenBank/DDBJ databases">
        <authorList>
            <person name="Peterson S.W."/>
        </authorList>
    </citation>
    <scope>NUCLEOTIDE SEQUENCE [LARGE SCALE GENOMIC DNA]</scope>
    <source>
        <strain evidence="7 8">ATCC 51222</strain>
    </source>
</reference>
<evidence type="ECO:0000256" key="6">
    <source>
        <dbReference type="SAM" id="Phobius"/>
    </source>
</evidence>
<feature type="transmembrane region" description="Helical" evidence="6">
    <location>
        <begin position="148"/>
        <end position="171"/>
    </location>
</feature>
<name>A0A1T4N8F2_9FIRM</name>
<keyword evidence="3 6" id="KW-0812">Transmembrane</keyword>
<keyword evidence="8" id="KW-1185">Reference proteome</keyword>
<feature type="transmembrane region" description="Helical" evidence="6">
    <location>
        <begin position="207"/>
        <end position="229"/>
    </location>
</feature>
<dbReference type="Proteomes" id="UP000190657">
    <property type="component" value="Unassembled WGS sequence"/>
</dbReference>
<feature type="transmembrane region" description="Helical" evidence="6">
    <location>
        <begin position="30"/>
        <end position="49"/>
    </location>
</feature>
<dbReference type="GO" id="GO:0016020">
    <property type="term" value="C:membrane"/>
    <property type="evidence" value="ECO:0007669"/>
    <property type="project" value="UniProtKB-SubCell"/>
</dbReference>
<evidence type="ECO:0000256" key="3">
    <source>
        <dbReference type="ARBA" id="ARBA00022692"/>
    </source>
</evidence>